<evidence type="ECO:0000259" key="14">
    <source>
        <dbReference type="Pfam" id="PF00593"/>
    </source>
</evidence>
<name>A0ABW4MHM2_9SPHN</name>
<protein>
    <submittedName>
        <fullName evidence="16">TonB-dependent receptor</fullName>
    </submittedName>
</protein>
<evidence type="ECO:0000256" key="1">
    <source>
        <dbReference type="ARBA" id="ARBA00004571"/>
    </source>
</evidence>
<comment type="caution">
    <text evidence="16">The sequence shown here is derived from an EMBL/GenBank/DDBJ whole genome shotgun (WGS) entry which is preliminary data.</text>
</comment>
<keyword evidence="3 11" id="KW-1134">Transmembrane beta strand</keyword>
<evidence type="ECO:0000259" key="15">
    <source>
        <dbReference type="Pfam" id="PF07715"/>
    </source>
</evidence>
<evidence type="ECO:0000256" key="4">
    <source>
        <dbReference type="ARBA" id="ARBA00022496"/>
    </source>
</evidence>
<keyword evidence="17" id="KW-1185">Reference proteome</keyword>
<evidence type="ECO:0000256" key="2">
    <source>
        <dbReference type="ARBA" id="ARBA00022448"/>
    </source>
</evidence>
<dbReference type="InterPro" id="IPR012910">
    <property type="entry name" value="Plug_dom"/>
</dbReference>
<proteinExistence type="inferred from homology"/>
<keyword evidence="16" id="KW-0675">Receptor</keyword>
<dbReference type="InterPro" id="IPR000531">
    <property type="entry name" value="Beta-barrel_TonB"/>
</dbReference>
<evidence type="ECO:0000256" key="11">
    <source>
        <dbReference type="PROSITE-ProRule" id="PRU01360"/>
    </source>
</evidence>
<keyword evidence="2 11" id="KW-0813">Transport</keyword>
<dbReference type="PROSITE" id="PS52016">
    <property type="entry name" value="TONB_DEPENDENT_REC_3"/>
    <property type="match status" value="1"/>
</dbReference>
<dbReference type="Pfam" id="PF07715">
    <property type="entry name" value="Plug"/>
    <property type="match status" value="1"/>
</dbReference>
<evidence type="ECO:0000256" key="7">
    <source>
        <dbReference type="ARBA" id="ARBA00023065"/>
    </source>
</evidence>
<evidence type="ECO:0000256" key="8">
    <source>
        <dbReference type="ARBA" id="ARBA00023077"/>
    </source>
</evidence>
<organism evidence="16 17">
    <name type="scientific">Sphingorhabdus buctiana</name>
    <dbReference type="NCBI Taxonomy" id="1508805"/>
    <lineage>
        <taxon>Bacteria</taxon>
        <taxon>Pseudomonadati</taxon>
        <taxon>Pseudomonadota</taxon>
        <taxon>Alphaproteobacteria</taxon>
        <taxon>Sphingomonadales</taxon>
        <taxon>Sphingomonadaceae</taxon>
        <taxon>Sphingorhabdus</taxon>
    </lineage>
</organism>
<dbReference type="InterPro" id="IPR039426">
    <property type="entry name" value="TonB-dep_rcpt-like"/>
</dbReference>
<keyword evidence="7" id="KW-0406">Ion transport</keyword>
<keyword evidence="13" id="KW-0732">Signal</keyword>
<reference evidence="17" key="1">
    <citation type="journal article" date="2019" name="Int. J. Syst. Evol. Microbiol.">
        <title>The Global Catalogue of Microorganisms (GCM) 10K type strain sequencing project: providing services to taxonomists for standard genome sequencing and annotation.</title>
        <authorList>
            <consortium name="The Broad Institute Genomics Platform"/>
            <consortium name="The Broad Institute Genome Sequencing Center for Infectious Disease"/>
            <person name="Wu L."/>
            <person name="Ma J."/>
        </authorList>
    </citation>
    <scope>NUCLEOTIDE SEQUENCE [LARGE SCALE GENOMIC DNA]</scope>
    <source>
        <strain evidence="17">CGMCC 1.12449</strain>
    </source>
</reference>
<evidence type="ECO:0000256" key="13">
    <source>
        <dbReference type="SAM" id="SignalP"/>
    </source>
</evidence>
<feature type="chain" id="PRO_5047187380" evidence="13">
    <location>
        <begin position="32"/>
        <end position="808"/>
    </location>
</feature>
<evidence type="ECO:0000256" key="12">
    <source>
        <dbReference type="RuleBase" id="RU003357"/>
    </source>
</evidence>
<evidence type="ECO:0000256" key="9">
    <source>
        <dbReference type="ARBA" id="ARBA00023136"/>
    </source>
</evidence>
<sequence length="808" mass="88197">MRKSLRNKHVRTAVATLLASSSVAISLPAYAQSAAAEDTDEIVVTAQKREQNLQDVPVAITAIGTEKLDQLQVNEFADVVKFLPSVTIQQGGPGFAQVYFRGVASGENANHSASLPTVGTYLDEMPITTIQGALDIHAYDLARVEALAGPQGTLYGASSMAGTLKLVTNAPDTSGFYGNAGVEINNVAHGDFGSVFEGFINAPLSDSAALRLVGWYRDDGGYIDNLPGSRTYPTSGITQNNAALVEKNYNDAETYGARLALGIDLDENWTIKPTLMGQIQNTEGSYARERSGQSSGKYTTVQYNPEGSKDKWIQAAMTIEGKIGNWDMTLTGGHLRRKTETQSDYSDYGYFYDALSGYGAYWYDNAGDYVSPNQYIQGIDRYRKSFAEFRVSSPQDASLRFIGGLFWQRQTHNIEQNYIIDDIADSITVPGTDSNIWLTKQLRTDRDYAAFGELSFDVTDKLTLTGGARVYKYDNSLFGFFGFARGYSRNTGVARCVTTTGAEFRDNPTGTFATPILPGAPCTNVDKNTSDSDFIHKLNATYKINDDALVYATWSRGFRPGGINRRGTLPPYGPDELDNYELGWKTTFGAFRFNGAVYQEDWNNIQLSFLGANGLTEIRNAGIARIRGVEMDVGYRQGGFSLNAGFSYNDAEIRRDFCRIANATFDCTTPGNALLAPAGSRLPVTPKFKGNMIARYEFPISDWNGHVQLAANHTGSRATDLRTAQKALKGNLGAYTTVDFSFGVKNDMWSIEAFATNLFDSFGVVNTGVSCVETVCGTGVTPSTPTGGAFYDTIIKPRVIGLKFSRDF</sequence>
<evidence type="ECO:0000256" key="6">
    <source>
        <dbReference type="ARBA" id="ARBA00023004"/>
    </source>
</evidence>
<evidence type="ECO:0000313" key="16">
    <source>
        <dbReference type="EMBL" id="MFD1767681.1"/>
    </source>
</evidence>
<dbReference type="EMBL" id="JBHUEL010000011">
    <property type="protein sequence ID" value="MFD1767681.1"/>
    <property type="molecule type" value="Genomic_DNA"/>
</dbReference>
<evidence type="ECO:0000313" key="17">
    <source>
        <dbReference type="Proteomes" id="UP001597215"/>
    </source>
</evidence>
<feature type="domain" description="TonB-dependent receptor-like beta-barrel" evidence="14">
    <location>
        <begin position="342"/>
        <end position="758"/>
    </location>
</feature>
<dbReference type="Pfam" id="PF00593">
    <property type="entry name" value="TonB_dep_Rec_b-barrel"/>
    <property type="match status" value="1"/>
</dbReference>
<keyword evidence="4" id="KW-0410">Iron transport</keyword>
<evidence type="ECO:0000256" key="5">
    <source>
        <dbReference type="ARBA" id="ARBA00022692"/>
    </source>
</evidence>
<dbReference type="SUPFAM" id="SSF56935">
    <property type="entry name" value="Porins"/>
    <property type="match status" value="1"/>
</dbReference>
<comment type="subcellular location">
    <subcellularLocation>
        <location evidence="1 11">Cell outer membrane</location>
        <topology evidence="1 11">Multi-pass membrane protein</topology>
    </subcellularLocation>
</comment>
<dbReference type="RefSeq" id="WP_381515413.1">
    <property type="nucleotide sequence ID" value="NZ_JBHUEL010000011.1"/>
</dbReference>
<evidence type="ECO:0000256" key="10">
    <source>
        <dbReference type="ARBA" id="ARBA00023237"/>
    </source>
</evidence>
<dbReference type="Gene3D" id="2.40.170.20">
    <property type="entry name" value="TonB-dependent receptor, beta-barrel domain"/>
    <property type="match status" value="1"/>
</dbReference>
<dbReference type="PANTHER" id="PTHR32552:SF81">
    <property type="entry name" value="TONB-DEPENDENT OUTER MEMBRANE RECEPTOR"/>
    <property type="match status" value="1"/>
</dbReference>
<keyword evidence="10 11" id="KW-0998">Cell outer membrane</keyword>
<dbReference type="InterPro" id="IPR036942">
    <property type="entry name" value="Beta-barrel_TonB_sf"/>
</dbReference>
<dbReference type="PANTHER" id="PTHR32552">
    <property type="entry name" value="FERRICHROME IRON RECEPTOR-RELATED"/>
    <property type="match status" value="1"/>
</dbReference>
<feature type="domain" description="TonB-dependent receptor plug" evidence="15">
    <location>
        <begin position="53"/>
        <end position="163"/>
    </location>
</feature>
<feature type="signal peptide" evidence="13">
    <location>
        <begin position="1"/>
        <end position="31"/>
    </location>
</feature>
<keyword evidence="6" id="KW-0408">Iron</keyword>
<accession>A0ABW4MHM2</accession>
<evidence type="ECO:0000256" key="3">
    <source>
        <dbReference type="ARBA" id="ARBA00022452"/>
    </source>
</evidence>
<keyword evidence="5 11" id="KW-0812">Transmembrane</keyword>
<dbReference type="Proteomes" id="UP001597215">
    <property type="component" value="Unassembled WGS sequence"/>
</dbReference>
<gene>
    <name evidence="16" type="ORF">ACFSAG_12610</name>
</gene>
<comment type="similarity">
    <text evidence="11 12">Belongs to the TonB-dependent receptor family.</text>
</comment>
<keyword evidence="8 12" id="KW-0798">TonB box</keyword>
<keyword evidence="9 11" id="KW-0472">Membrane</keyword>